<protein>
    <recommendedName>
        <fullName evidence="4">PAS domain-containing protein</fullName>
    </recommendedName>
</protein>
<comment type="caution">
    <text evidence="2">The sequence shown here is derived from an EMBL/GenBank/DDBJ whole genome shotgun (WGS) entry which is preliminary data.</text>
</comment>
<dbReference type="AlphaFoldDB" id="A0A2H0RKW3"/>
<dbReference type="EMBL" id="PCYL01000005">
    <property type="protein sequence ID" value="PIR47128.1"/>
    <property type="molecule type" value="Genomic_DNA"/>
</dbReference>
<proteinExistence type="predicted"/>
<accession>A0A2H0RKW3</accession>
<gene>
    <name evidence="2" type="ORF">COV07_00430</name>
</gene>
<organism evidence="2 3">
    <name type="scientific">Candidatus Vogelbacteria bacterium CG10_big_fil_rev_8_21_14_0_10_45_14</name>
    <dbReference type="NCBI Taxonomy" id="1975042"/>
    <lineage>
        <taxon>Bacteria</taxon>
        <taxon>Candidatus Vogeliibacteriota</taxon>
    </lineage>
</organism>
<evidence type="ECO:0008006" key="4">
    <source>
        <dbReference type="Google" id="ProtNLM"/>
    </source>
</evidence>
<evidence type="ECO:0000313" key="2">
    <source>
        <dbReference type="EMBL" id="PIR47128.1"/>
    </source>
</evidence>
<evidence type="ECO:0000256" key="1">
    <source>
        <dbReference type="SAM" id="MobiDB-lite"/>
    </source>
</evidence>
<evidence type="ECO:0000313" key="3">
    <source>
        <dbReference type="Proteomes" id="UP000230833"/>
    </source>
</evidence>
<name>A0A2H0RKW3_9BACT</name>
<feature type="region of interest" description="Disordered" evidence="1">
    <location>
        <begin position="1"/>
        <end position="21"/>
    </location>
</feature>
<sequence>MDDIQCMNKNNKSKKSSSPSDGADFVNHFWEKSWTYIKTVVDVVREPVLVLDKNLSVMAANESFYRTFQVDATDTENTLVYELGNGQWNIPALRKLLEEILPKNTFFKGFEVSHEFPYIGRKVMLLNARQIHIEEDETFPSIILLAIEDVTEIMAVAETLALHTKNMEASILVRTETLEVQVTKLEKEFDRIKKSQTKI</sequence>
<dbReference type="Proteomes" id="UP000230833">
    <property type="component" value="Unassembled WGS sequence"/>
</dbReference>
<reference evidence="2 3" key="1">
    <citation type="submission" date="2017-09" db="EMBL/GenBank/DDBJ databases">
        <title>Depth-based differentiation of microbial function through sediment-hosted aquifers and enrichment of novel symbionts in the deep terrestrial subsurface.</title>
        <authorList>
            <person name="Probst A.J."/>
            <person name="Ladd B."/>
            <person name="Jarett J.K."/>
            <person name="Geller-Mcgrath D.E."/>
            <person name="Sieber C.M."/>
            <person name="Emerson J.B."/>
            <person name="Anantharaman K."/>
            <person name="Thomas B.C."/>
            <person name="Malmstrom R."/>
            <person name="Stieglmeier M."/>
            <person name="Klingl A."/>
            <person name="Woyke T."/>
            <person name="Ryan C.M."/>
            <person name="Banfield J.F."/>
        </authorList>
    </citation>
    <scope>NUCLEOTIDE SEQUENCE [LARGE SCALE GENOMIC DNA]</scope>
    <source>
        <strain evidence="2">CG10_big_fil_rev_8_21_14_0_10_45_14</strain>
    </source>
</reference>